<protein>
    <submittedName>
        <fullName evidence="4">DUF4097 family beta strand repeat protein</fullName>
    </submittedName>
</protein>
<dbReference type="EMBL" id="JAGDYL010000034">
    <property type="protein sequence ID" value="MBO1806458.1"/>
    <property type="molecule type" value="Genomic_DNA"/>
</dbReference>
<feature type="compositionally biased region" description="Polar residues" evidence="1">
    <location>
        <begin position="1"/>
        <end position="13"/>
    </location>
</feature>
<keyword evidence="2" id="KW-0472">Membrane</keyword>
<keyword evidence="2" id="KW-0812">Transmembrane</keyword>
<evidence type="ECO:0000256" key="1">
    <source>
        <dbReference type="SAM" id="MobiDB-lite"/>
    </source>
</evidence>
<dbReference type="AlphaFoldDB" id="A0A939M0R4"/>
<name>A0A939M0R4_9MICO</name>
<dbReference type="Pfam" id="PF13349">
    <property type="entry name" value="DUF4097"/>
    <property type="match status" value="1"/>
</dbReference>
<keyword evidence="5" id="KW-1185">Reference proteome</keyword>
<reference evidence="4" key="1">
    <citation type="submission" date="2021-03" db="EMBL/GenBank/DDBJ databases">
        <title>Leucobacter chromiisoli sp. nov., isolated from chromium-containing soil of chemical plant.</title>
        <authorList>
            <person name="Xu Z."/>
        </authorList>
    </citation>
    <scope>NUCLEOTIDE SEQUENCE</scope>
    <source>
        <strain evidence="4">A2</strain>
    </source>
</reference>
<evidence type="ECO:0000256" key="2">
    <source>
        <dbReference type="SAM" id="Phobius"/>
    </source>
</evidence>
<comment type="caution">
    <text evidence="4">The sequence shown here is derived from an EMBL/GenBank/DDBJ whole genome shotgun (WGS) entry which is preliminary data.</text>
</comment>
<dbReference type="RefSeq" id="WP_208046914.1">
    <property type="nucleotide sequence ID" value="NZ_JAGDYL010000034.1"/>
</dbReference>
<sequence>MSTQTNTPGTPSGSGDRDPRRSAAARPIMIATAAVGGLVLLTAGASAAFAAVSDARAASPVAAQQGVTDLTGITGVDLDIGGADVTLVFGDVEEASIAAAGRDSDRWRMVRSGSELVVESPSRFFDLCLGWCDERRAATITLPNELEGVDLDISLGSGQVHADGTFRDLGIDVGAGKAIVTGSARSVDAELSAGALDAELADVRSAAFEVSAGGGDVRLTGRAPDEVEAEVSAGSLKLQLPDEMYRVDTDVSAGDITNELRVDSASEHRVTASVSAGDLVLLPGEKPAR</sequence>
<organism evidence="4 5">
    <name type="scientific">Leucobacter ruminantium</name>
    <dbReference type="NCBI Taxonomy" id="1289170"/>
    <lineage>
        <taxon>Bacteria</taxon>
        <taxon>Bacillati</taxon>
        <taxon>Actinomycetota</taxon>
        <taxon>Actinomycetes</taxon>
        <taxon>Micrococcales</taxon>
        <taxon>Microbacteriaceae</taxon>
        <taxon>Leucobacter</taxon>
    </lineage>
</organism>
<proteinExistence type="predicted"/>
<feature type="transmembrane region" description="Helical" evidence="2">
    <location>
        <begin position="28"/>
        <end position="52"/>
    </location>
</feature>
<evidence type="ECO:0000259" key="3">
    <source>
        <dbReference type="Pfam" id="PF13349"/>
    </source>
</evidence>
<evidence type="ECO:0000313" key="4">
    <source>
        <dbReference type="EMBL" id="MBO1806458.1"/>
    </source>
</evidence>
<gene>
    <name evidence="4" type="ORF">J4H91_14220</name>
</gene>
<keyword evidence="2" id="KW-1133">Transmembrane helix</keyword>
<dbReference type="Gene3D" id="2.160.20.120">
    <property type="match status" value="1"/>
</dbReference>
<accession>A0A939M0R4</accession>
<dbReference type="Proteomes" id="UP000664398">
    <property type="component" value="Unassembled WGS sequence"/>
</dbReference>
<feature type="region of interest" description="Disordered" evidence="1">
    <location>
        <begin position="1"/>
        <end position="22"/>
    </location>
</feature>
<evidence type="ECO:0000313" key="5">
    <source>
        <dbReference type="Proteomes" id="UP000664398"/>
    </source>
</evidence>
<feature type="domain" description="DUF4097" evidence="3">
    <location>
        <begin position="76"/>
        <end position="279"/>
    </location>
</feature>
<dbReference type="InterPro" id="IPR025164">
    <property type="entry name" value="Toastrack_DUF4097"/>
</dbReference>